<accession>A0A6A9QKX6</accession>
<dbReference type="SUPFAM" id="SSF53137">
    <property type="entry name" value="Translational machinery components"/>
    <property type="match status" value="1"/>
</dbReference>
<dbReference type="OrthoDB" id="31300at2157"/>
<dbReference type="Proteomes" id="UP000470772">
    <property type="component" value="Unassembled WGS sequence"/>
</dbReference>
<dbReference type="Pfam" id="PF26356">
    <property type="entry name" value="Pelota_N"/>
    <property type="match status" value="1"/>
</dbReference>
<keyword evidence="5 9" id="KW-0540">Nuclease</keyword>
<feature type="domain" description="eRF1/Pelota-like N-terminal" evidence="10">
    <location>
        <begin position="1"/>
        <end position="122"/>
    </location>
</feature>
<comment type="caution">
    <text evidence="11">The sequence shown here is derived from an EMBL/GenBank/DDBJ whole genome shotgun (WGS) entry which is preliminary data.</text>
</comment>
<evidence type="ECO:0000256" key="8">
    <source>
        <dbReference type="ARBA" id="ARBA00022801"/>
    </source>
</evidence>
<evidence type="ECO:0000256" key="1">
    <source>
        <dbReference type="ARBA" id="ARBA00001968"/>
    </source>
</evidence>
<dbReference type="Gene3D" id="3.30.1330.30">
    <property type="match status" value="1"/>
</dbReference>
<comment type="domain">
    <text evidence="9">The N-terminal domain has the RNA-binding Sm fold. It harbors the endoribonuclease activity.</text>
</comment>
<dbReference type="EC" id="3.1.-.-" evidence="9"/>
<dbReference type="SMART" id="SM01194">
    <property type="entry name" value="eRF1_1"/>
    <property type="match status" value="1"/>
</dbReference>
<evidence type="ECO:0000256" key="3">
    <source>
        <dbReference type="ARBA" id="ARBA00009504"/>
    </source>
</evidence>
<dbReference type="SUPFAM" id="SSF55315">
    <property type="entry name" value="L30e-like"/>
    <property type="match status" value="1"/>
</dbReference>
<proteinExistence type="inferred from homology"/>
<organism evidence="11 12">
    <name type="scientific">Sulfuracidifex metallicus DSM 6482 = JCM 9184</name>
    <dbReference type="NCBI Taxonomy" id="523847"/>
    <lineage>
        <taxon>Archaea</taxon>
        <taxon>Thermoproteota</taxon>
        <taxon>Thermoprotei</taxon>
        <taxon>Sulfolobales</taxon>
        <taxon>Sulfolobaceae</taxon>
        <taxon>Sulfuracidifex</taxon>
    </lineage>
</organism>
<dbReference type="Gene3D" id="2.30.30.870">
    <property type="entry name" value="Pelota, domain A"/>
    <property type="match status" value="1"/>
</dbReference>
<dbReference type="HAMAP" id="MF_01853">
    <property type="entry name" value="PelO"/>
    <property type="match status" value="1"/>
</dbReference>
<evidence type="ECO:0000256" key="9">
    <source>
        <dbReference type="HAMAP-Rule" id="MF_01853"/>
    </source>
</evidence>
<dbReference type="Pfam" id="PF03465">
    <property type="entry name" value="eRF1_3"/>
    <property type="match status" value="1"/>
</dbReference>
<dbReference type="GO" id="GO:0032790">
    <property type="term" value="P:ribosome disassembly"/>
    <property type="evidence" value="ECO:0007669"/>
    <property type="project" value="TreeGrafter"/>
</dbReference>
<dbReference type="InterPro" id="IPR038069">
    <property type="entry name" value="Pelota/DOM34_N"/>
</dbReference>
<comment type="similarity">
    <text evidence="3 9">Belongs to the eukaryotic release factor 1 family. Pelota subfamily.</text>
</comment>
<dbReference type="GO" id="GO:0070481">
    <property type="term" value="P:nuclear-transcribed mRNA catabolic process, non-stop decay"/>
    <property type="evidence" value="ECO:0007669"/>
    <property type="project" value="InterPro"/>
</dbReference>
<dbReference type="PANTHER" id="PTHR10853">
    <property type="entry name" value="PELOTA"/>
    <property type="match status" value="1"/>
</dbReference>
<name>A0A6A9QKX6_SULME</name>
<dbReference type="Gene3D" id="3.30.420.60">
    <property type="entry name" value="eRF1 domain 2"/>
    <property type="match status" value="1"/>
</dbReference>
<dbReference type="GO" id="GO:0004519">
    <property type="term" value="F:endonuclease activity"/>
    <property type="evidence" value="ECO:0007669"/>
    <property type="project" value="UniProtKB-UniRule"/>
</dbReference>
<dbReference type="InterPro" id="IPR004405">
    <property type="entry name" value="TF_pelota"/>
</dbReference>
<dbReference type="GO" id="GO:0016787">
    <property type="term" value="F:hydrolase activity"/>
    <property type="evidence" value="ECO:0007669"/>
    <property type="project" value="UniProtKB-KW"/>
</dbReference>
<reference evidence="11 12" key="1">
    <citation type="submission" date="2019-10" db="EMBL/GenBank/DDBJ databases">
        <title>Sequencing and Assembly of Multiple Reported Metal-Biooxidizing Members of the Extremely Thermoacidophilic Archaeal Family Sulfolobaceae.</title>
        <authorList>
            <person name="Counts J.A."/>
            <person name="Kelly R.M."/>
        </authorList>
    </citation>
    <scope>NUCLEOTIDE SEQUENCE [LARGE SCALE GENOMIC DNA]</scope>
    <source>
        <strain evidence="11 12">DSM 6482</strain>
    </source>
</reference>
<keyword evidence="8 9" id="KW-0378">Hydrolase</keyword>
<keyword evidence="7 9" id="KW-0255">Endonuclease</keyword>
<keyword evidence="12" id="KW-1185">Reference proteome</keyword>
<dbReference type="GO" id="GO:0046872">
    <property type="term" value="F:metal ion binding"/>
    <property type="evidence" value="ECO:0007669"/>
    <property type="project" value="UniProtKB-UniRule"/>
</dbReference>
<comment type="subunit">
    <text evidence="9">Monomer.</text>
</comment>
<dbReference type="InterPro" id="IPR058547">
    <property type="entry name" value="Pelota_N"/>
</dbReference>
<dbReference type="NCBIfam" id="TIGR00111">
    <property type="entry name" value="pelota"/>
    <property type="match status" value="1"/>
</dbReference>
<dbReference type="InterPro" id="IPR023521">
    <property type="entry name" value="Pelota_arc"/>
</dbReference>
<keyword evidence="4 9" id="KW-0963">Cytoplasm</keyword>
<dbReference type="GO" id="GO:0070966">
    <property type="term" value="P:nuclear-transcribed mRNA catabolic process, no-go decay"/>
    <property type="evidence" value="ECO:0007669"/>
    <property type="project" value="InterPro"/>
</dbReference>
<dbReference type="PANTHER" id="PTHR10853:SF0">
    <property type="entry name" value="PROTEIN PELOTA HOMOLOG"/>
    <property type="match status" value="1"/>
</dbReference>
<evidence type="ECO:0000259" key="10">
    <source>
        <dbReference type="SMART" id="SM01194"/>
    </source>
</evidence>
<protein>
    <recommendedName>
        <fullName evidence="9">Protein pelota homolog</fullName>
        <ecNumber evidence="9">3.1.-.-</ecNumber>
    </recommendedName>
</protein>
<dbReference type="GO" id="GO:0005737">
    <property type="term" value="C:cytoplasm"/>
    <property type="evidence" value="ECO:0007669"/>
    <property type="project" value="UniProtKB-SubCell"/>
</dbReference>
<dbReference type="AlphaFoldDB" id="A0A6A9QKX6"/>
<dbReference type="RefSeq" id="WP_054837671.1">
    <property type="nucleotide sequence ID" value="NZ_BBBY01000001.1"/>
</dbReference>
<gene>
    <name evidence="9" type="primary">pelA</name>
    <name evidence="11" type="ORF">GC250_04845</name>
</gene>
<evidence type="ECO:0000256" key="6">
    <source>
        <dbReference type="ARBA" id="ARBA00022723"/>
    </source>
</evidence>
<sequence>MRILEFNEKQDSLTIHVENEDDLWLLYTMLKKDDEVVAKTLRDVSIGDNSRRVPMIIRLKVERKEFQEFTTRLRIHGIVLDAPERYSVKGSHHTINLDIGDDITIIRKWEKYDLDKIYKHAQKKSRILISIIDIDECLVAIPMEQGIKILCEKSFNEPEESLLENAKIIADEIESYAKTYSPDAILIAGPGFFKQDVAKLLSKKYKVYTDDVNSPGRTGLNEVMKRDLIDQLIRDYEISEGTKAMDKFMEMLAKGSRNIAYGKEEVRKAAEIGAIDTVLVLAELIIGQENDYPTILNEVSEKGGKVILVPRDSPSYYQVKNMGGIVALLRFPI</sequence>
<comment type="cofactor">
    <cofactor evidence="1 9">
        <name>a divalent metal cation</name>
        <dbReference type="ChEBI" id="CHEBI:60240"/>
    </cofactor>
</comment>
<dbReference type="InterPro" id="IPR005140">
    <property type="entry name" value="eRF1_Pelota-like_N"/>
</dbReference>
<evidence type="ECO:0000256" key="2">
    <source>
        <dbReference type="ARBA" id="ARBA00004496"/>
    </source>
</evidence>
<dbReference type="InterPro" id="IPR042226">
    <property type="entry name" value="eFR1_2_sf"/>
</dbReference>
<dbReference type="GO" id="GO:0071025">
    <property type="term" value="P:RNA surveillance"/>
    <property type="evidence" value="ECO:0007669"/>
    <property type="project" value="InterPro"/>
</dbReference>
<keyword evidence="6 9" id="KW-0479">Metal-binding</keyword>
<dbReference type="InterPro" id="IPR005142">
    <property type="entry name" value="eRF1_3"/>
</dbReference>
<evidence type="ECO:0000256" key="7">
    <source>
        <dbReference type="ARBA" id="ARBA00022759"/>
    </source>
</evidence>
<dbReference type="EMBL" id="WGGD01000005">
    <property type="protein sequence ID" value="MUN28779.1"/>
    <property type="molecule type" value="Genomic_DNA"/>
</dbReference>
<dbReference type="InterPro" id="IPR029064">
    <property type="entry name" value="Ribosomal_eL30-like_sf"/>
</dbReference>
<evidence type="ECO:0000313" key="11">
    <source>
        <dbReference type="EMBL" id="MUN28779.1"/>
    </source>
</evidence>
<comment type="subcellular location">
    <subcellularLocation>
        <location evidence="2 9">Cytoplasm</location>
    </subcellularLocation>
</comment>
<evidence type="ECO:0000256" key="4">
    <source>
        <dbReference type="ARBA" id="ARBA00022490"/>
    </source>
</evidence>
<evidence type="ECO:0000256" key="5">
    <source>
        <dbReference type="ARBA" id="ARBA00022722"/>
    </source>
</evidence>
<dbReference type="SUPFAM" id="SSF159065">
    <property type="entry name" value="Dom34/Pelota N-terminal domain-like"/>
    <property type="match status" value="1"/>
</dbReference>
<evidence type="ECO:0000313" key="12">
    <source>
        <dbReference type="Proteomes" id="UP000470772"/>
    </source>
</evidence>
<comment type="function">
    <text evidence="9">May function in recognizing stalled ribosomes, interact with stem-loop structures in stalled mRNA molecules, and effect endonucleolytic cleavage of the mRNA. May play a role in the release non-functional ribosomes and degradation of damaged mRNAs. Has endoribonuclease activity.</text>
</comment>
<dbReference type="GO" id="GO:0070651">
    <property type="term" value="P:nonfunctional rRNA decay"/>
    <property type="evidence" value="ECO:0007669"/>
    <property type="project" value="TreeGrafter"/>
</dbReference>